<dbReference type="GO" id="GO:0005634">
    <property type="term" value="C:nucleus"/>
    <property type="evidence" value="ECO:0007669"/>
    <property type="project" value="UniProtKB-SubCell"/>
</dbReference>
<dbReference type="AlphaFoldDB" id="A0AAE1AXU4"/>
<feature type="compositionally biased region" description="Polar residues" evidence="8">
    <location>
        <begin position="63"/>
        <end position="108"/>
    </location>
</feature>
<evidence type="ECO:0000256" key="1">
    <source>
        <dbReference type="ARBA" id="ARBA00004123"/>
    </source>
</evidence>
<evidence type="ECO:0000259" key="10">
    <source>
        <dbReference type="PROSITE" id="PS50868"/>
    </source>
</evidence>
<proteinExistence type="predicted"/>
<evidence type="ECO:0000256" key="5">
    <source>
        <dbReference type="ARBA" id="ARBA00022679"/>
    </source>
</evidence>
<evidence type="ECO:0000256" key="7">
    <source>
        <dbReference type="ARBA" id="ARBA00023242"/>
    </source>
</evidence>
<dbReference type="InterPro" id="IPR050777">
    <property type="entry name" value="SET2_Histone-Lys_MeTrsfase"/>
</dbReference>
<dbReference type="Pfam" id="PF00856">
    <property type="entry name" value="SET"/>
    <property type="match status" value="1"/>
</dbReference>
<evidence type="ECO:0000256" key="3">
    <source>
        <dbReference type="ARBA" id="ARBA00022454"/>
    </source>
</evidence>
<keyword evidence="7" id="KW-0539">Nucleus</keyword>
<feature type="domain" description="SET" evidence="9">
    <location>
        <begin position="333"/>
        <end position="448"/>
    </location>
</feature>
<name>A0AAE1AXU4_9GAST</name>
<evidence type="ECO:0000256" key="8">
    <source>
        <dbReference type="SAM" id="MobiDB-lite"/>
    </source>
</evidence>
<evidence type="ECO:0000256" key="4">
    <source>
        <dbReference type="ARBA" id="ARBA00022603"/>
    </source>
</evidence>
<keyword evidence="12" id="KW-1185">Reference proteome</keyword>
<dbReference type="PANTHER" id="PTHR22884">
    <property type="entry name" value="SET DOMAIN PROTEINS"/>
    <property type="match status" value="1"/>
</dbReference>
<dbReference type="Proteomes" id="UP001283361">
    <property type="component" value="Unassembled WGS sequence"/>
</dbReference>
<feature type="region of interest" description="Disordered" evidence="8">
    <location>
        <begin position="1"/>
        <end position="165"/>
    </location>
</feature>
<dbReference type="CDD" id="cd08161">
    <property type="entry name" value="SET"/>
    <property type="match status" value="1"/>
</dbReference>
<dbReference type="InterPro" id="IPR003616">
    <property type="entry name" value="Post-SET_dom"/>
</dbReference>
<dbReference type="PROSITE" id="PS50280">
    <property type="entry name" value="SET"/>
    <property type="match status" value="1"/>
</dbReference>
<dbReference type="PROSITE" id="PS50868">
    <property type="entry name" value="POST_SET"/>
    <property type="match status" value="1"/>
</dbReference>
<comment type="caution">
    <text evidence="11">The sequence shown here is derived from an EMBL/GenBank/DDBJ whole genome shotgun (WGS) entry which is preliminary data.</text>
</comment>
<reference evidence="11" key="1">
    <citation type="journal article" date="2023" name="G3 (Bethesda)">
        <title>A reference genome for the long-term kleptoplast-retaining sea slug Elysia crispata morphotype clarki.</title>
        <authorList>
            <person name="Eastman K.E."/>
            <person name="Pendleton A.L."/>
            <person name="Shaikh M.A."/>
            <person name="Suttiyut T."/>
            <person name="Ogas R."/>
            <person name="Tomko P."/>
            <person name="Gavelis G."/>
            <person name="Widhalm J.R."/>
            <person name="Wisecaver J.H."/>
        </authorList>
    </citation>
    <scope>NUCLEOTIDE SEQUENCE</scope>
    <source>
        <strain evidence="11">ECLA1</strain>
    </source>
</reference>
<dbReference type="GO" id="GO:0005694">
    <property type="term" value="C:chromosome"/>
    <property type="evidence" value="ECO:0007669"/>
    <property type="project" value="UniProtKB-SubCell"/>
</dbReference>
<dbReference type="InterPro" id="IPR046341">
    <property type="entry name" value="SET_dom_sf"/>
</dbReference>
<keyword evidence="3" id="KW-0158">Chromosome</keyword>
<dbReference type="Gene3D" id="2.170.270.10">
    <property type="entry name" value="SET domain"/>
    <property type="match status" value="2"/>
</dbReference>
<dbReference type="InterPro" id="IPR001214">
    <property type="entry name" value="SET_dom"/>
</dbReference>
<feature type="domain" description="Post-SET" evidence="10">
    <location>
        <begin position="456"/>
        <end position="472"/>
    </location>
</feature>
<feature type="compositionally biased region" description="Basic and acidic residues" evidence="8">
    <location>
        <begin position="121"/>
        <end position="161"/>
    </location>
</feature>
<dbReference type="EMBL" id="JAWDGP010001021">
    <property type="protein sequence ID" value="KAK3795664.1"/>
    <property type="molecule type" value="Genomic_DNA"/>
</dbReference>
<dbReference type="SMART" id="SM00317">
    <property type="entry name" value="SET"/>
    <property type="match status" value="1"/>
</dbReference>
<evidence type="ECO:0008006" key="13">
    <source>
        <dbReference type="Google" id="ProtNLM"/>
    </source>
</evidence>
<evidence type="ECO:0000256" key="6">
    <source>
        <dbReference type="ARBA" id="ARBA00022691"/>
    </source>
</evidence>
<evidence type="ECO:0000256" key="2">
    <source>
        <dbReference type="ARBA" id="ARBA00004286"/>
    </source>
</evidence>
<protein>
    <recommendedName>
        <fullName evidence="13">SET domain-containing protein</fullName>
    </recommendedName>
</protein>
<keyword evidence="4" id="KW-0489">Methyltransferase</keyword>
<dbReference type="GO" id="GO:0032259">
    <property type="term" value="P:methylation"/>
    <property type="evidence" value="ECO:0007669"/>
    <property type="project" value="UniProtKB-KW"/>
</dbReference>
<organism evidence="11 12">
    <name type="scientific">Elysia crispata</name>
    <name type="common">lettuce slug</name>
    <dbReference type="NCBI Taxonomy" id="231223"/>
    <lineage>
        <taxon>Eukaryota</taxon>
        <taxon>Metazoa</taxon>
        <taxon>Spiralia</taxon>
        <taxon>Lophotrochozoa</taxon>
        <taxon>Mollusca</taxon>
        <taxon>Gastropoda</taxon>
        <taxon>Heterobranchia</taxon>
        <taxon>Euthyneura</taxon>
        <taxon>Panpulmonata</taxon>
        <taxon>Sacoglossa</taxon>
        <taxon>Placobranchoidea</taxon>
        <taxon>Plakobranchidae</taxon>
        <taxon>Elysia</taxon>
    </lineage>
</organism>
<sequence>MASNDEFMPPVPAGGNNNDEILLLGSNYTPNKRSRRIIIESDDDEEDKDKQKESKRKRASLRNLMTSSTDKSPSWQTQLPKTTEPSSQPPATTMPTTLRSLAPTTTDLYQKKRKNEVTSTDVRDETKTIKKKDKEVKKEENDATEAKKKERKDVNDDGTDTKKKKKKKEGTGVCWLATNKSVLVASQEIQKDTTIATYSDEILTDKTDIREQWKEEFPMLYFYHVYKSEERIALPSDELVNLDRAFTEETSNAKFDVRNDRVDLVSTRIISKDSIVNVYSGPSTIHMWEDGQCVQYWSLTPTNLYNESADFNPYDRHNNVQNGCKDNECGTVYNVKSSEFEFKCECFKYHVVCDNDIGCMCDPKICANRPFDTQLDKKTIVKDSPIQGKRLFAAENIKSNEWIIEYANHSCNPNAATTSVLDKEGIPHLFLRSIRDIKKDEEIVWDYDEVVDLKSELIKCTCGAKACKKWVNRVKSDKERKEEEMMEVEGK</sequence>
<evidence type="ECO:0000259" key="9">
    <source>
        <dbReference type="PROSITE" id="PS50280"/>
    </source>
</evidence>
<gene>
    <name evidence="11" type="ORF">RRG08_043894</name>
</gene>
<keyword evidence="6" id="KW-0949">S-adenosyl-L-methionine</keyword>
<keyword evidence="5" id="KW-0808">Transferase</keyword>
<evidence type="ECO:0000313" key="11">
    <source>
        <dbReference type="EMBL" id="KAK3795664.1"/>
    </source>
</evidence>
<accession>A0AAE1AXU4</accession>
<comment type="subcellular location">
    <subcellularLocation>
        <location evidence="2">Chromosome</location>
    </subcellularLocation>
    <subcellularLocation>
        <location evidence="1">Nucleus</location>
    </subcellularLocation>
</comment>
<dbReference type="SUPFAM" id="SSF82199">
    <property type="entry name" value="SET domain"/>
    <property type="match status" value="1"/>
</dbReference>
<dbReference type="GO" id="GO:0008168">
    <property type="term" value="F:methyltransferase activity"/>
    <property type="evidence" value="ECO:0007669"/>
    <property type="project" value="UniProtKB-KW"/>
</dbReference>
<evidence type="ECO:0000313" key="12">
    <source>
        <dbReference type="Proteomes" id="UP001283361"/>
    </source>
</evidence>